<reference evidence="2 3" key="1">
    <citation type="journal article" date="2016" name="Nat. Commun.">
        <title>Thousands of microbial genomes shed light on interconnected biogeochemical processes in an aquifer system.</title>
        <authorList>
            <person name="Anantharaman K."/>
            <person name="Brown C.T."/>
            <person name="Hug L.A."/>
            <person name="Sharon I."/>
            <person name="Castelle C.J."/>
            <person name="Probst A.J."/>
            <person name="Thomas B.C."/>
            <person name="Singh A."/>
            <person name="Wilkins M.J."/>
            <person name="Karaoz U."/>
            <person name="Brodie E.L."/>
            <person name="Williams K.H."/>
            <person name="Hubbard S.S."/>
            <person name="Banfield J.F."/>
        </authorList>
    </citation>
    <scope>NUCLEOTIDE SEQUENCE [LARGE SCALE GENOMIC DNA]</scope>
</reference>
<name>A0A1F5GUH5_9BACT</name>
<evidence type="ECO:0000313" key="3">
    <source>
        <dbReference type="Proteomes" id="UP000178336"/>
    </source>
</evidence>
<accession>A0A1F5GUH5</accession>
<gene>
    <name evidence="2" type="ORF">A3A48_00810</name>
</gene>
<dbReference type="EMBL" id="MFBN01000017">
    <property type="protein sequence ID" value="OGD95540.1"/>
    <property type="molecule type" value="Genomic_DNA"/>
</dbReference>
<feature type="region of interest" description="Disordered" evidence="1">
    <location>
        <begin position="32"/>
        <end position="54"/>
    </location>
</feature>
<dbReference type="Proteomes" id="UP000178336">
    <property type="component" value="Unassembled WGS sequence"/>
</dbReference>
<evidence type="ECO:0000313" key="2">
    <source>
        <dbReference type="EMBL" id="OGD95540.1"/>
    </source>
</evidence>
<sequence>MLLTAAVAGAGYLIYQNQKLIKQVGNQVNTSVPTNTSSLDDENTSPQPSINPSPQLLNLGITQNAIKTNINAQNYEGLISYMTSPTISVILQASECCGPQTQSEAISQLTYINEGLPLNFNQDSDIIKNLKAKNPELSQKYIGISIPKEHLVAFGINSENKIADIRLSVSWKLFSY</sequence>
<evidence type="ECO:0000256" key="1">
    <source>
        <dbReference type="SAM" id="MobiDB-lite"/>
    </source>
</evidence>
<protein>
    <submittedName>
        <fullName evidence="2">Uncharacterized protein</fullName>
    </submittedName>
</protein>
<comment type="caution">
    <text evidence="2">The sequence shown here is derived from an EMBL/GenBank/DDBJ whole genome shotgun (WGS) entry which is preliminary data.</text>
</comment>
<dbReference type="AlphaFoldDB" id="A0A1F5GUH5"/>
<proteinExistence type="predicted"/>
<organism evidence="2 3">
    <name type="scientific">Candidatus Curtissbacteria bacterium RIFCSPLOWO2_01_FULL_37_9</name>
    <dbReference type="NCBI Taxonomy" id="1797724"/>
    <lineage>
        <taxon>Bacteria</taxon>
        <taxon>Candidatus Curtissiibacteriota</taxon>
    </lineage>
</organism>